<evidence type="ECO:0000313" key="2">
    <source>
        <dbReference type="Proteomes" id="UP000708208"/>
    </source>
</evidence>
<feature type="non-terminal residue" evidence="1">
    <location>
        <position position="1"/>
    </location>
</feature>
<sequence>DRVIRGVQGEPNIYYP</sequence>
<protein>
    <submittedName>
        <fullName evidence="1">Uncharacterized protein</fullName>
    </submittedName>
</protein>
<dbReference type="EMBL" id="CAJVCH010528501">
    <property type="protein sequence ID" value="CAG7823139.1"/>
    <property type="molecule type" value="Genomic_DNA"/>
</dbReference>
<dbReference type="Proteomes" id="UP000708208">
    <property type="component" value="Unassembled WGS sequence"/>
</dbReference>
<evidence type="ECO:0000313" key="1">
    <source>
        <dbReference type="EMBL" id="CAG7823139.1"/>
    </source>
</evidence>
<accession>A0A8J2PIJ2</accession>
<dbReference type="AlphaFoldDB" id="A0A8J2PIJ2"/>
<gene>
    <name evidence="1" type="ORF">AFUS01_LOCUS33373</name>
</gene>
<comment type="caution">
    <text evidence="1">The sequence shown here is derived from an EMBL/GenBank/DDBJ whole genome shotgun (WGS) entry which is preliminary data.</text>
</comment>
<reference evidence="1" key="1">
    <citation type="submission" date="2021-06" db="EMBL/GenBank/DDBJ databases">
        <authorList>
            <person name="Hodson N. C."/>
            <person name="Mongue J. A."/>
            <person name="Jaron S. K."/>
        </authorList>
    </citation>
    <scope>NUCLEOTIDE SEQUENCE</scope>
</reference>
<proteinExistence type="predicted"/>
<name>A0A8J2PIJ2_9HEXA</name>
<keyword evidence="2" id="KW-1185">Reference proteome</keyword>
<organism evidence="1 2">
    <name type="scientific">Allacma fusca</name>
    <dbReference type="NCBI Taxonomy" id="39272"/>
    <lineage>
        <taxon>Eukaryota</taxon>
        <taxon>Metazoa</taxon>
        <taxon>Ecdysozoa</taxon>
        <taxon>Arthropoda</taxon>
        <taxon>Hexapoda</taxon>
        <taxon>Collembola</taxon>
        <taxon>Symphypleona</taxon>
        <taxon>Sminthuridae</taxon>
        <taxon>Allacma</taxon>
    </lineage>
</organism>